<evidence type="ECO:0000313" key="3">
    <source>
        <dbReference type="Proteomes" id="UP000824504"/>
    </source>
</evidence>
<organism evidence="2 3">
    <name type="scientific">Tessaracoccus palaemonis</name>
    <dbReference type="NCBI Taxonomy" id="2829499"/>
    <lineage>
        <taxon>Bacteria</taxon>
        <taxon>Bacillati</taxon>
        <taxon>Actinomycetota</taxon>
        <taxon>Actinomycetes</taxon>
        <taxon>Propionibacteriales</taxon>
        <taxon>Propionibacteriaceae</taxon>
        <taxon>Tessaracoccus</taxon>
    </lineage>
</organism>
<dbReference type="PANTHER" id="PTHR16222:SF24">
    <property type="entry name" value="ADP-RIBOSYLHYDROLASE ARH3"/>
    <property type="match status" value="1"/>
</dbReference>
<dbReference type="Proteomes" id="UP000824504">
    <property type="component" value="Chromosome"/>
</dbReference>
<proteinExistence type="inferred from homology"/>
<accession>A0ABX8SGQ3</accession>
<dbReference type="InterPro" id="IPR005502">
    <property type="entry name" value="Ribosyl_crysJ1"/>
</dbReference>
<dbReference type="RefSeq" id="WP_219079728.1">
    <property type="nucleotide sequence ID" value="NZ_CP079216.1"/>
</dbReference>
<sequence>MDKTLDHRTPGQSDRAAGVLLAAAVGDALGVPYEFAPRIDHAPEMIGGGLGPYAPGENSDDTQMAVCVAEVAATGADLTTADALDAIADRFLAWRSHGATDIGITTSAALRGVTPGRGSAQRLTDNAARVLKMTGSAAGNGGLMRTGVIALTALDDRGKVAEASRAVCALTHADPLAAESCILWSEAIRVAVTEARFDLVGGLDLLPEESRSRWATWIDEATGADPASFGRNGFTVTALQAAWAAITSTLEVPRTFPCDHLRDGLFAAVQAGHDTDTVAAIAGSLLGARWGASAVPARYRRLVNGWPGVEAADLVRLAVLAARGGKPSRSGWPTAPDHAYSGWSAPMAVPHPFDSGVLLGTVNTPDHGCDAVVSLCRRGAVRQQGIARENQIDVWLVDDGDPAFDPNLDFVLDDAARAVEELRAEGKTVFVHCVAAQHRTPAVAVAYSRLLGHGPQDDPAIERAVGSERNGLLWNTAFKILPAQGPCR</sequence>
<name>A0ABX8SGQ3_9ACTN</name>
<dbReference type="EMBL" id="CP079216">
    <property type="protein sequence ID" value="QXT61620.1"/>
    <property type="molecule type" value="Genomic_DNA"/>
</dbReference>
<dbReference type="InterPro" id="IPR050792">
    <property type="entry name" value="ADP-ribosylglycohydrolase"/>
</dbReference>
<dbReference type="PANTHER" id="PTHR16222">
    <property type="entry name" value="ADP-RIBOSYLGLYCOHYDROLASE"/>
    <property type="match status" value="1"/>
</dbReference>
<comment type="similarity">
    <text evidence="1">Belongs to the ADP-ribosylglycohydrolase family.</text>
</comment>
<evidence type="ECO:0000256" key="1">
    <source>
        <dbReference type="ARBA" id="ARBA00010702"/>
    </source>
</evidence>
<evidence type="ECO:0000313" key="2">
    <source>
        <dbReference type="EMBL" id="QXT61620.1"/>
    </source>
</evidence>
<protein>
    <submittedName>
        <fullName evidence="2">ADP-ribosylglycohydrolase family protein</fullName>
    </submittedName>
</protein>
<gene>
    <name evidence="2" type="ORF">KDB89_07280</name>
</gene>
<dbReference type="Pfam" id="PF03747">
    <property type="entry name" value="ADP_ribosyl_GH"/>
    <property type="match status" value="1"/>
</dbReference>
<reference evidence="2 3" key="1">
    <citation type="submission" date="2021-07" db="EMBL/GenBank/DDBJ databases">
        <title>complete genome sequencing of Tessaracoccus sp.J1M15.</title>
        <authorList>
            <person name="Bae J.-W."/>
            <person name="Kim D.-y."/>
        </authorList>
    </citation>
    <scope>NUCLEOTIDE SEQUENCE [LARGE SCALE GENOMIC DNA]</scope>
    <source>
        <strain evidence="2 3">J1M15</strain>
    </source>
</reference>
<keyword evidence="3" id="KW-1185">Reference proteome</keyword>